<keyword evidence="2" id="KW-1185">Reference proteome</keyword>
<evidence type="ECO:0000313" key="2">
    <source>
        <dbReference type="Proteomes" id="UP000805193"/>
    </source>
</evidence>
<organism evidence="1 2">
    <name type="scientific">Ixodes persulcatus</name>
    <name type="common">Taiga tick</name>
    <dbReference type="NCBI Taxonomy" id="34615"/>
    <lineage>
        <taxon>Eukaryota</taxon>
        <taxon>Metazoa</taxon>
        <taxon>Ecdysozoa</taxon>
        <taxon>Arthropoda</taxon>
        <taxon>Chelicerata</taxon>
        <taxon>Arachnida</taxon>
        <taxon>Acari</taxon>
        <taxon>Parasitiformes</taxon>
        <taxon>Ixodida</taxon>
        <taxon>Ixodoidea</taxon>
        <taxon>Ixodidae</taxon>
        <taxon>Ixodinae</taxon>
        <taxon>Ixodes</taxon>
    </lineage>
</organism>
<feature type="non-terminal residue" evidence="1">
    <location>
        <position position="1"/>
    </location>
</feature>
<name>A0AC60NVN2_IXOPE</name>
<accession>A0AC60NVN2</accession>
<dbReference type="EMBL" id="JABSTQ010011455">
    <property type="protein sequence ID" value="KAG0411178.1"/>
    <property type="molecule type" value="Genomic_DNA"/>
</dbReference>
<feature type="non-terminal residue" evidence="1">
    <location>
        <position position="372"/>
    </location>
</feature>
<protein>
    <submittedName>
        <fullName evidence="1">Uncharacterized protein</fullName>
    </submittedName>
</protein>
<sequence>AITMSKKEVLALLVVFIVYVVIGGAVFMAVEGPNEDLLRNEIMEIRRNFHEKLVSLNHTNLTSAEITQLVSRLADARSKNLINEQGHDTHTNWNFYNSFFFAITVVTTIEKLVSLNHTNLTSAEITQLVSRLADARSKNLINEQGHDTHTNWNFYNSFFFAITVVTTIGYGHLAPSTSVGRVFCVLYAVAGVPMTGILLAGIGDHFSRGLVRGLERARHRASRLALCANALTFLLPWLVVFMLLPAGIFMYMEQWSYLEGLYYCFVTLATIGFGDYVAVGFSSQVHERSRKAEAGKKVFQDERLCLSCRSVRTCRIKPPRVIVYGHSERGLSSRHLNAFGRVAASACLEVEAWGQGAPGFQGRPRSACQSSR</sequence>
<proteinExistence type="predicted"/>
<gene>
    <name evidence="1" type="ORF">HPB47_011682</name>
</gene>
<reference evidence="1 2" key="1">
    <citation type="journal article" date="2020" name="Cell">
        <title>Large-Scale Comparative Analyses of Tick Genomes Elucidate Their Genetic Diversity and Vector Capacities.</title>
        <authorList>
            <consortium name="Tick Genome and Microbiome Consortium (TIGMIC)"/>
            <person name="Jia N."/>
            <person name="Wang J."/>
            <person name="Shi W."/>
            <person name="Du L."/>
            <person name="Sun Y."/>
            <person name="Zhan W."/>
            <person name="Jiang J.F."/>
            <person name="Wang Q."/>
            <person name="Zhang B."/>
            <person name="Ji P."/>
            <person name="Bell-Sakyi L."/>
            <person name="Cui X.M."/>
            <person name="Yuan T.T."/>
            <person name="Jiang B.G."/>
            <person name="Yang W.F."/>
            <person name="Lam T.T."/>
            <person name="Chang Q.C."/>
            <person name="Ding S.J."/>
            <person name="Wang X.J."/>
            <person name="Zhu J.G."/>
            <person name="Ruan X.D."/>
            <person name="Zhao L."/>
            <person name="Wei J.T."/>
            <person name="Ye R.Z."/>
            <person name="Que T.C."/>
            <person name="Du C.H."/>
            <person name="Zhou Y.H."/>
            <person name="Cheng J.X."/>
            <person name="Dai P.F."/>
            <person name="Guo W.B."/>
            <person name="Han X.H."/>
            <person name="Huang E.J."/>
            <person name="Li L.F."/>
            <person name="Wei W."/>
            <person name="Gao Y.C."/>
            <person name="Liu J.Z."/>
            <person name="Shao H.Z."/>
            <person name="Wang X."/>
            <person name="Wang C.C."/>
            <person name="Yang T.C."/>
            <person name="Huo Q.B."/>
            <person name="Li W."/>
            <person name="Chen H.Y."/>
            <person name="Chen S.E."/>
            <person name="Zhou L.G."/>
            <person name="Ni X.B."/>
            <person name="Tian J.H."/>
            <person name="Sheng Y."/>
            <person name="Liu T."/>
            <person name="Pan Y.S."/>
            <person name="Xia L.Y."/>
            <person name="Li J."/>
            <person name="Zhao F."/>
            <person name="Cao W.C."/>
        </authorList>
    </citation>
    <scope>NUCLEOTIDE SEQUENCE [LARGE SCALE GENOMIC DNA]</scope>
    <source>
        <strain evidence="1">Iper-2018</strain>
    </source>
</reference>
<comment type="caution">
    <text evidence="1">The sequence shown here is derived from an EMBL/GenBank/DDBJ whole genome shotgun (WGS) entry which is preliminary data.</text>
</comment>
<evidence type="ECO:0000313" key="1">
    <source>
        <dbReference type="EMBL" id="KAG0411178.1"/>
    </source>
</evidence>
<dbReference type="Proteomes" id="UP000805193">
    <property type="component" value="Unassembled WGS sequence"/>
</dbReference>